<dbReference type="InterPro" id="IPR017517">
    <property type="entry name" value="Maleyloyr_isom"/>
</dbReference>
<dbReference type="Pfam" id="PF11716">
    <property type="entry name" value="MDMPI_N"/>
    <property type="match status" value="1"/>
</dbReference>
<evidence type="ECO:0000313" key="4">
    <source>
        <dbReference type="Proteomes" id="UP000034838"/>
    </source>
</evidence>
<dbReference type="InterPro" id="IPR034660">
    <property type="entry name" value="DinB/YfiT-like"/>
</dbReference>
<organism evidence="3 4">
    <name type="scientific">Streptomyces malaysiense</name>
    <dbReference type="NCBI Taxonomy" id="1428626"/>
    <lineage>
        <taxon>Bacteria</taxon>
        <taxon>Bacillati</taxon>
        <taxon>Actinomycetota</taxon>
        <taxon>Actinomycetes</taxon>
        <taxon>Kitasatosporales</taxon>
        <taxon>Streptomycetaceae</taxon>
        <taxon>Streptomyces</taxon>
    </lineage>
</organism>
<name>A0A1J4PWX1_9ACTN</name>
<evidence type="ECO:0000259" key="2">
    <source>
        <dbReference type="Pfam" id="PF17844"/>
    </source>
</evidence>
<evidence type="ECO:0000313" key="3">
    <source>
        <dbReference type="EMBL" id="OIK24471.1"/>
    </source>
</evidence>
<dbReference type="EMBL" id="LBDA02000067">
    <property type="protein sequence ID" value="OIK24471.1"/>
    <property type="molecule type" value="Genomic_DNA"/>
</dbReference>
<reference evidence="3" key="1">
    <citation type="submission" date="2016-10" db="EMBL/GenBank/DDBJ databases">
        <title>Genome sequence of Streptomyces malaysiense MUSC 136.</title>
        <authorList>
            <person name="Lee L.-H."/>
            <person name="Ser H.-L."/>
        </authorList>
    </citation>
    <scope>NUCLEOTIDE SEQUENCE [LARGE SCALE GENOMIC DNA]</scope>
    <source>
        <strain evidence="3">MUSC 136</strain>
    </source>
</reference>
<dbReference type="InterPro" id="IPR041629">
    <property type="entry name" value="SCP_3"/>
</dbReference>
<protein>
    <recommendedName>
        <fullName evidence="5">Maleylpyruvate isomerase family mycothiol-dependent enzyme</fullName>
    </recommendedName>
</protein>
<dbReference type="NCBIfam" id="TIGR03083">
    <property type="entry name" value="maleylpyruvate isomerase family mycothiol-dependent enzyme"/>
    <property type="match status" value="1"/>
</dbReference>
<dbReference type="Pfam" id="PF17844">
    <property type="entry name" value="SCP_3"/>
    <property type="match status" value="1"/>
</dbReference>
<dbReference type="OrthoDB" id="8481083at2"/>
<evidence type="ECO:0000259" key="1">
    <source>
        <dbReference type="Pfam" id="PF11716"/>
    </source>
</evidence>
<comment type="caution">
    <text evidence="3">The sequence shown here is derived from an EMBL/GenBank/DDBJ whole genome shotgun (WGS) entry which is preliminary data.</text>
</comment>
<accession>A0A1J4PWX1</accession>
<dbReference type="Proteomes" id="UP000034838">
    <property type="component" value="Unassembled WGS sequence"/>
</dbReference>
<sequence length="265" mass="28224">MPPAKKRARTYDPVRTRAAVLGQFGAVREAVRGLGQEQLAGETRLGGWSVRELVVHIGMALTAVQRALARPEPARADAVLLDWPFATAANSVAIDAFTRDLTAGHPDLDAYLADIDVSLRDLLAEHPGSRLLPTDAGVLSLDDYLVTRAVELVVHTDDLNAAVPGLDVPYDRQALAATTRLLADALAVKAPGGSTEVRVPPFAVVQCVEGPRHTRGTPPNVVETDPLTWVRLATGRTDWRTAVDEAKVSASGERADIGGLLPVMT</sequence>
<proteinExistence type="predicted"/>
<feature type="domain" description="Bacterial SCP orthologue" evidence="2">
    <location>
        <begin position="171"/>
        <end position="263"/>
    </location>
</feature>
<evidence type="ECO:0008006" key="5">
    <source>
        <dbReference type="Google" id="ProtNLM"/>
    </source>
</evidence>
<dbReference type="RefSeq" id="WP_046423027.1">
    <property type="nucleotide sequence ID" value="NZ_LBDA02000067.1"/>
</dbReference>
<dbReference type="AlphaFoldDB" id="A0A1J4PWX1"/>
<dbReference type="SUPFAM" id="SSF109854">
    <property type="entry name" value="DinB/YfiT-like putative metalloenzymes"/>
    <property type="match status" value="1"/>
</dbReference>
<feature type="domain" description="Mycothiol-dependent maleylpyruvate isomerase metal-binding" evidence="1">
    <location>
        <begin position="26"/>
        <end position="159"/>
    </location>
</feature>
<dbReference type="Gene3D" id="3.30.1050.40">
    <property type="match status" value="1"/>
</dbReference>
<dbReference type="InterPro" id="IPR024344">
    <property type="entry name" value="MDMPI_metal-binding"/>
</dbReference>
<dbReference type="GO" id="GO:0046872">
    <property type="term" value="F:metal ion binding"/>
    <property type="evidence" value="ECO:0007669"/>
    <property type="project" value="InterPro"/>
</dbReference>
<keyword evidence="4" id="KW-1185">Reference proteome</keyword>
<gene>
    <name evidence="3" type="ORF">VT52_026730</name>
</gene>